<reference evidence="3 4" key="1">
    <citation type="submission" date="2019-06" db="EMBL/GenBank/DDBJ databases">
        <title>Genome sequence of Rhodobacteraceae bacterium D4M1.</title>
        <authorList>
            <person name="Cao J."/>
        </authorList>
    </citation>
    <scope>NUCLEOTIDE SEQUENCE [LARGE SCALE GENOMIC DNA]</scope>
    <source>
        <strain evidence="3 4">D4M1</strain>
    </source>
</reference>
<dbReference type="InterPro" id="IPR002347">
    <property type="entry name" value="SDR_fam"/>
</dbReference>
<dbReference type="PANTHER" id="PTHR42879">
    <property type="entry name" value="3-OXOACYL-(ACYL-CARRIER-PROTEIN) REDUCTASE"/>
    <property type="match status" value="1"/>
</dbReference>
<evidence type="ECO:0000256" key="2">
    <source>
        <dbReference type="ARBA" id="ARBA00023002"/>
    </source>
</evidence>
<dbReference type="FunFam" id="3.40.50.720:FF:000173">
    <property type="entry name" value="3-oxoacyl-[acyl-carrier protein] reductase"/>
    <property type="match status" value="1"/>
</dbReference>
<dbReference type="CDD" id="cd05233">
    <property type="entry name" value="SDR_c"/>
    <property type="match status" value="1"/>
</dbReference>
<dbReference type="Proteomes" id="UP000305888">
    <property type="component" value="Chromosome"/>
</dbReference>
<dbReference type="PRINTS" id="PR00081">
    <property type="entry name" value="GDHRDH"/>
</dbReference>
<comment type="similarity">
    <text evidence="1">Belongs to the short-chain dehydrogenases/reductases (SDR) family.</text>
</comment>
<dbReference type="EMBL" id="CP040818">
    <property type="protein sequence ID" value="QDL92685.1"/>
    <property type="molecule type" value="Genomic_DNA"/>
</dbReference>
<dbReference type="InterPro" id="IPR036291">
    <property type="entry name" value="NAD(P)-bd_dom_sf"/>
</dbReference>
<evidence type="ECO:0000313" key="3">
    <source>
        <dbReference type="EMBL" id="QDL92685.1"/>
    </source>
</evidence>
<evidence type="ECO:0000313" key="4">
    <source>
        <dbReference type="Proteomes" id="UP000305888"/>
    </source>
</evidence>
<dbReference type="PANTHER" id="PTHR42879:SF2">
    <property type="entry name" value="3-OXOACYL-[ACYL-CARRIER-PROTEIN] REDUCTASE FABG"/>
    <property type="match status" value="1"/>
</dbReference>
<keyword evidence="2" id="KW-0560">Oxidoreductase</keyword>
<accession>A0A5B8FW58</accession>
<organism evidence="3 4">
    <name type="scientific">Paroceanicella profunda</name>
    <dbReference type="NCBI Taxonomy" id="2579971"/>
    <lineage>
        <taxon>Bacteria</taxon>
        <taxon>Pseudomonadati</taxon>
        <taxon>Pseudomonadota</taxon>
        <taxon>Alphaproteobacteria</taxon>
        <taxon>Rhodobacterales</taxon>
        <taxon>Paracoccaceae</taxon>
        <taxon>Paroceanicella</taxon>
    </lineage>
</organism>
<dbReference type="SUPFAM" id="SSF51735">
    <property type="entry name" value="NAD(P)-binding Rossmann-fold domains"/>
    <property type="match status" value="1"/>
</dbReference>
<proteinExistence type="inferred from homology"/>
<gene>
    <name evidence="3" type="ORF">FDP22_13370</name>
</gene>
<keyword evidence="4" id="KW-1185">Reference proteome</keyword>
<name>A0A5B8FW58_9RHOB</name>
<dbReference type="AlphaFoldDB" id="A0A5B8FW58"/>
<protein>
    <submittedName>
        <fullName evidence="3">SDR family oxidoreductase</fullName>
    </submittedName>
</protein>
<dbReference type="PRINTS" id="PR00080">
    <property type="entry name" value="SDRFAMILY"/>
</dbReference>
<sequence length="239" mass="25357">MTHTVLITGTSSGIGEVLAREMLDKGWKVIGLARRRAGWEHPEFDQISVDLLDPAAVAEVAEGLKGRGVSHVVHNAGLIYPNLVEDAKPEELAALTQLHLAAPLVLTQAVLPEMRAAKFGRIVFVTSRAAMGVPTRSAYSATKAGVHGMMRTWALELGPDGITVNTVAPGPILTDNFWGIVDKGSEREKRIGEQLPVRRLGTSEDVTRAVQFFADPAAGFVTGQVLFVCGGGSLGGLSL</sequence>
<dbReference type="GO" id="GO:0016491">
    <property type="term" value="F:oxidoreductase activity"/>
    <property type="evidence" value="ECO:0007669"/>
    <property type="project" value="UniProtKB-KW"/>
</dbReference>
<dbReference type="RefSeq" id="WP_138574363.1">
    <property type="nucleotide sequence ID" value="NZ_CP040818.1"/>
</dbReference>
<dbReference type="Gene3D" id="3.40.50.720">
    <property type="entry name" value="NAD(P)-binding Rossmann-like Domain"/>
    <property type="match status" value="1"/>
</dbReference>
<dbReference type="Pfam" id="PF13561">
    <property type="entry name" value="adh_short_C2"/>
    <property type="match status" value="1"/>
</dbReference>
<dbReference type="OrthoDB" id="9804774at2"/>
<evidence type="ECO:0000256" key="1">
    <source>
        <dbReference type="ARBA" id="ARBA00006484"/>
    </source>
</evidence>
<dbReference type="InterPro" id="IPR050259">
    <property type="entry name" value="SDR"/>
</dbReference>
<dbReference type="KEGG" id="ppru:FDP22_13370"/>